<dbReference type="EMBL" id="JAOTML010000002">
    <property type="protein sequence ID" value="MCY3052953.1"/>
    <property type="molecule type" value="Genomic_DNA"/>
</dbReference>
<comment type="caution">
    <text evidence="2">The sequence shown here is derived from an EMBL/GenBank/DDBJ whole genome shotgun (WGS) entry which is preliminary data.</text>
</comment>
<accession>A0ABT4C678</accession>
<evidence type="ECO:0000313" key="2">
    <source>
        <dbReference type="EMBL" id="MCY3052953.1"/>
    </source>
</evidence>
<proteinExistence type="predicted"/>
<reference evidence="2" key="1">
    <citation type="submission" date="2022-09" db="EMBL/GenBank/DDBJ databases">
        <title>Aerococcus urinae taxonomy study.</title>
        <authorList>
            <person name="Christensen J."/>
            <person name="Senneby E."/>
        </authorList>
    </citation>
    <scope>NUCLEOTIDE SEQUENCE</scope>
    <source>
        <strain evidence="2">NLD-066-U95</strain>
    </source>
</reference>
<protein>
    <submittedName>
        <fullName evidence="2">DUF1829 domain-containing protein</fullName>
    </submittedName>
</protein>
<feature type="domain" description="DUF1829" evidence="1">
    <location>
        <begin position="2"/>
        <end position="79"/>
    </location>
</feature>
<dbReference type="Pfam" id="PF08862">
    <property type="entry name" value="DUF1829"/>
    <property type="match status" value="1"/>
</dbReference>
<sequence length="87" mass="10173">MDYSLGATKWRPNVMFQFFSKPSFDNIVSQKFIYEDLKEEPQFIQHGLKFVIISEKDSISERNKKVAKEADVEIIPFSQQSEILALK</sequence>
<organism evidence="2 3">
    <name type="scientific">Aerococcus urinae</name>
    <dbReference type="NCBI Taxonomy" id="1376"/>
    <lineage>
        <taxon>Bacteria</taxon>
        <taxon>Bacillati</taxon>
        <taxon>Bacillota</taxon>
        <taxon>Bacilli</taxon>
        <taxon>Lactobacillales</taxon>
        <taxon>Aerococcaceae</taxon>
        <taxon>Aerococcus</taxon>
    </lineage>
</organism>
<dbReference type="GeneID" id="70079356"/>
<gene>
    <name evidence="2" type="ORF">ODY43_03030</name>
</gene>
<evidence type="ECO:0000313" key="3">
    <source>
        <dbReference type="Proteomes" id="UP001069145"/>
    </source>
</evidence>
<keyword evidence="3" id="KW-1185">Reference proteome</keyword>
<dbReference type="Proteomes" id="UP001069145">
    <property type="component" value="Unassembled WGS sequence"/>
</dbReference>
<name>A0ABT4C678_9LACT</name>
<dbReference type="RefSeq" id="WP_255204077.1">
    <property type="nucleotide sequence ID" value="NZ_CAJHNC010000005.1"/>
</dbReference>
<dbReference type="InterPro" id="IPR014961">
    <property type="entry name" value="DUF1829"/>
</dbReference>
<evidence type="ECO:0000259" key="1">
    <source>
        <dbReference type="Pfam" id="PF08862"/>
    </source>
</evidence>